<name>A0A8C7WUV0_9TELE</name>
<proteinExistence type="predicted"/>
<evidence type="ECO:0000313" key="1">
    <source>
        <dbReference type="Ensembl" id="ENSOSIP00000003717.1"/>
    </source>
</evidence>
<organism evidence="1 2">
    <name type="scientific">Oryzias sinensis</name>
    <name type="common">Chinese medaka</name>
    <dbReference type="NCBI Taxonomy" id="183150"/>
    <lineage>
        <taxon>Eukaryota</taxon>
        <taxon>Metazoa</taxon>
        <taxon>Chordata</taxon>
        <taxon>Craniata</taxon>
        <taxon>Vertebrata</taxon>
        <taxon>Euteleostomi</taxon>
        <taxon>Actinopterygii</taxon>
        <taxon>Neopterygii</taxon>
        <taxon>Teleostei</taxon>
        <taxon>Neoteleostei</taxon>
        <taxon>Acanthomorphata</taxon>
        <taxon>Ovalentaria</taxon>
        <taxon>Atherinomorphae</taxon>
        <taxon>Beloniformes</taxon>
        <taxon>Adrianichthyidae</taxon>
        <taxon>Oryziinae</taxon>
        <taxon>Oryzias</taxon>
    </lineage>
</organism>
<dbReference type="AlphaFoldDB" id="A0A8C7WUV0"/>
<keyword evidence="2" id="KW-1185">Reference proteome</keyword>
<protein>
    <submittedName>
        <fullName evidence="1">Uncharacterized protein</fullName>
    </submittedName>
</protein>
<dbReference type="Proteomes" id="UP000694383">
    <property type="component" value="Unplaced"/>
</dbReference>
<dbReference type="Ensembl" id="ENSOSIT00000003978.1">
    <property type="protein sequence ID" value="ENSOSIP00000003717.1"/>
    <property type="gene ID" value="ENSOSIG00000002491.1"/>
</dbReference>
<reference evidence="1" key="2">
    <citation type="submission" date="2025-09" db="UniProtKB">
        <authorList>
            <consortium name="Ensembl"/>
        </authorList>
    </citation>
    <scope>IDENTIFICATION</scope>
</reference>
<evidence type="ECO:0000313" key="2">
    <source>
        <dbReference type="Proteomes" id="UP000694383"/>
    </source>
</evidence>
<sequence>MRVLYKVLLKTGALSLLSKTFIIIWDVPDFGGFPPSNAVTVSVTLRSFSLSNVFTPFLPTSRSNAPMNPNFPPGAVLSAMLIDCSFSGK</sequence>
<accession>A0A8C7WUV0</accession>
<dbReference type="GeneTree" id="ENSGT01000000218620"/>
<reference evidence="1" key="1">
    <citation type="submission" date="2025-08" db="UniProtKB">
        <authorList>
            <consortium name="Ensembl"/>
        </authorList>
    </citation>
    <scope>IDENTIFICATION</scope>
</reference>